<dbReference type="Proteomes" id="UP000230002">
    <property type="component" value="Unassembled WGS sequence"/>
</dbReference>
<evidence type="ECO:0000313" key="3">
    <source>
        <dbReference type="EMBL" id="PIL27174.1"/>
    </source>
</evidence>
<gene>
    <name evidence="3" type="ORF">GSI_10316</name>
</gene>
<comment type="caution">
    <text evidence="3">The sequence shown here is derived from an EMBL/GenBank/DDBJ whole genome shotgun (WGS) entry which is preliminary data.</text>
</comment>
<feature type="region of interest" description="Disordered" evidence="1">
    <location>
        <begin position="30"/>
        <end position="55"/>
    </location>
</feature>
<feature type="compositionally biased region" description="Polar residues" evidence="1">
    <location>
        <begin position="770"/>
        <end position="780"/>
    </location>
</feature>
<dbReference type="PROSITE" id="PS00028">
    <property type="entry name" value="ZINC_FINGER_C2H2_1"/>
    <property type="match status" value="1"/>
</dbReference>
<feature type="compositionally biased region" description="Basic and acidic residues" evidence="1">
    <location>
        <begin position="743"/>
        <end position="755"/>
    </location>
</feature>
<reference evidence="3 4" key="1">
    <citation type="journal article" date="2015" name="Sci. Rep.">
        <title>Chromosome-level genome map provides insights into diverse defense mechanisms in the medicinal fungus Ganoderma sinense.</title>
        <authorList>
            <person name="Zhu Y."/>
            <person name="Xu J."/>
            <person name="Sun C."/>
            <person name="Zhou S."/>
            <person name="Xu H."/>
            <person name="Nelson D.R."/>
            <person name="Qian J."/>
            <person name="Song J."/>
            <person name="Luo H."/>
            <person name="Xiang L."/>
            <person name="Li Y."/>
            <person name="Xu Z."/>
            <person name="Ji A."/>
            <person name="Wang L."/>
            <person name="Lu S."/>
            <person name="Hayward A."/>
            <person name="Sun W."/>
            <person name="Li X."/>
            <person name="Schwartz D.C."/>
            <person name="Wang Y."/>
            <person name="Chen S."/>
        </authorList>
    </citation>
    <scope>NUCLEOTIDE SEQUENCE [LARGE SCALE GENOMIC DNA]</scope>
    <source>
        <strain evidence="3 4">ZZ0214-1</strain>
    </source>
</reference>
<evidence type="ECO:0000259" key="2">
    <source>
        <dbReference type="PROSITE" id="PS00028"/>
    </source>
</evidence>
<feature type="compositionally biased region" description="Polar residues" evidence="1">
    <location>
        <begin position="442"/>
        <end position="457"/>
    </location>
</feature>
<dbReference type="STRING" id="1077348.A0A2G8S0A6"/>
<sequence length="851" mass="91773">MNALNHALNHPIKPPTYSQSRLVWQTLTQNQPHTHPQDSRNGIHSMATSSSPSSTHTTVDMQLVEYTFARWVYIDKCQDFVDQYGSSIPDISGIVDILGSETACIRALILHGQRPRSDLEYDSMAKDRQTRYSYAKGVRGLTPLEAFQEALRIGLAAAKLLNATKVDIPTRPWERTSRSIHWLASRFFVPRAGRPIFIPHPLTGPSSLWYTANPSGPSTASGTDLISAPRELYAIQTRAAGNMQDDLSAMWSCSDVDILYRNGECTAYPRLPNMKPFVVTGLPPVHLHVLHHPKPNPKSGNFHTTARSVSRQDVKDTPMLLLWSCIHGDLFVQAPKQVQALPPISSFNFVNPPIPSSSISPPGSTSLQQYALAYQSRYHPPPLSASHAYPVPQPQFQPMLCVSYSHAHQNQAPTLPSSSLRPVPGMPPFAQLSIQRGYVRGPTNSQTQAPAVSTRQHAQALPLPQAAPRPTPSLSVFQPRAPPTFTDVRPSSRGAAPSVSVSEKRARRSDPVPGPSSNSTRRSAKPSPPISSASAPTPSASAPTLSACPLTPSASAPTPSTSVPTSSTFSPTSTSAPSSLACAPTSSTSASTSAPAPSTSTVRAPLTSSPASSTTPADPTSPAHRRAPEEKTPCGLDNCTVNLTPSSWETHYATAHKISEATWVPDSLCTHPACREAQAAAASSPRTQPKLTLGIWATYKRHVKQMHFPTGRTHPCTFPGCDAVLSRADALLRHVEAKHKVAYDGRERTGKRARTDDEEWSPRKKARGGTSPTKAQTQRAMGSPKKTSAARDKASVALISSSSRKGKEVARDGNHSQNRSPSLIRPDHKLAISKRLGGLKTNSKLGSYPSY</sequence>
<protein>
    <submittedName>
        <fullName evidence="3">Transcription factor</fullName>
    </submittedName>
</protein>
<evidence type="ECO:0000313" key="4">
    <source>
        <dbReference type="Proteomes" id="UP000230002"/>
    </source>
</evidence>
<evidence type="ECO:0000256" key="1">
    <source>
        <dbReference type="SAM" id="MobiDB-lite"/>
    </source>
</evidence>
<dbReference type="OrthoDB" id="2649786at2759"/>
<feature type="region of interest" description="Disordered" evidence="1">
    <location>
        <begin position="440"/>
        <end position="636"/>
    </location>
</feature>
<keyword evidence="4" id="KW-1185">Reference proteome</keyword>
<dbReference type="EMBL" id="AYKW01000034">
    <property type="protein sequence ID" value="PIL27174.1"/>
    <property type="molecule type" value="Genomic_DNA"/>
</dbReference>
<feature type="compositionally biased region" description="Polar residues" evidence="1">
    <location>
        <begin position="30"/>
        <end position="42"/>
    </location>
</feature>
<dbReference type="InterPro" id="IPR013087">
    <property type="entry name" value="Znf_C2H2_type"/>
</dbReference>
<feature type="compositionally biased region" description="Low complexity" evidence="1">
    <location>
        <begin position="45"/>
        <end position="55"/>
    </location>
</feature>
<feature type="compositionally biased region" description="Low complexity" evidence="1">
    <location>
        <begin position="530"/>
        <end position="622"/>
    </location>
</feature>
<organism evidence="3 4">
    <name type="scientific">Ganoderma sinense ZZ0214-1</name>
    <dbReference type="NCBI Taxonomy" id="1077348"/>
    <lineage>
        <taxon>Eukaryota</taxon>
        <taxon>Fungi</taxon>
        <taxon>Dikarya</taxon>
        <taxon>Basidiomycota</taxon>
        <taxon>Agaricomycotina</taxon>
        <taxon>Agaricomycetes</taxon>
        <taxon>Polyporales</taxon>
        <taxon>Polyporaceae</taxon>
        <taxon>Ganoderma</taxon>
    </lineage>
</organism>
<feature type="domain" description="C2H2-type" evidence="2">
    <location>
        <begin position="716"/>
        <end position="739"/>
    </location>
</feature>
<proteinExistence type="predicted"/>
<feature type="region of interest" description="Disordered" evidence="1">
    <location>
        <begin position="743"/>
        <end position="828"/>
    </location>
</feature>
<name>A0A2G8S0A6_9APHY</name>
<accession>A0A2G8S0A6</accession>
<dbReference type="AlphaFoldDB" id="A0A2G8S0A6"/>
<feature type="compositionally biased region" description="Basic and acidic residues" evidence="1">
    <location>
        <begin position="805"/>
        <end position="814"/>
    </location>
</feature>